<dbReference type="Pfam" id="PF25976">
    <property type="entry name" value="LpqB_N"/>
    <property type="match status" value="1"/>
</dbReference>
<name>A0A975SVU1_9ACTN</name>
<dbReference type="InterPro" id="IPR019606">
    <property type="entry name" value="GerMN"/>
</dbReference>
<dbReference type="Pfam" id="PF10646">
    <property type="entry name" value="Germane"/>
    <property type="match status" value="1"/>
</dbReference>
<dbReference type="InterPro" id="IPR059026">
    <property type="entry name" value="LpqB_N"/>
</dbReference>
<dbReference type="SMART" id="SM00909">
    <property type="entry name" value="Germane"/>
    <property type="match status" value="1"/>
</dbReference>
<dbReference type="Pfam" id="PF10647">
    <property type="entry name" value="Gmad1"/>
    <property type="match status" value="1"/>
</dbReference>
<accession>A0A975SVU1</accession>
<reference evidence="2" key="1">
    <citation type="submission" date="2021-06" db="EMBL/GenBank/DDBJ databases">
        <title>Complete genome sequence of Nocardioides sp. G188.</title>
        <authorList>
            <person name="Im W.-T."/>
        </authorList>
    </citation>
    <scope>NUCLEOTIDE SEQUENCE</scope>
    <source>
        <strain evidence="2">G188</strain>
    </source>
</reference>
<dbReference type="EMBL" id="CP077062">
    <property type="protein sequence ID" value="QWZ06751.1"/>
    <property type="molecule type" value="Genomic_DNA"/>
</dbReference>
<evidence type="ECO:0000313" key="3">
    <source>
        <dbReference type="Proteomes" id="UP000683575"/>
    </source>
</evidence>
<evidence type="ECO:0000313" key="2">
    <source>
        <dbReference type="EMBL" id="QWZ06751.1"/>
    </source>
</evidence>
<protein>
    <submittedName>
        <fullName evidence="2">GerMN domain-containing protein</fullName>
    </submittedName>
</protein>
<dbReference type="InterPro" id="IPR018910">
    <property type="entry name" value="LpqB_C"/>
</dbReference>
<keyword evidence="3" id="KW-1185">Reference proteome</keyword>
<proteinExistence type="predicted"/>
<sequence>MENWLLAMTATPMNTYVARQFLTSGSSGDWVPERGTLVYGGHSLVSLPDGSVELRLRDVVELDDRGTWLGAGSRGPSRGYTLKLVREDGELRIADPPNRLIIPRLHFDTQYQQYFLYFFDKSAQALVPEPVYVPRGLQAPTLLVAALVKGPRPALGGVQGTFLPTGTRLDGISVPVSRDGTAEVPLSDDVLDVDDDQLNLLFAQLAWTLGQIAGVERMRVTVGGTPVDLPGARVDVGINQFSEFDPALAWASTALFGLRDGRVVTLTDDRERRVSGPFGTLSLGLRSIGVDLPAQHVAGVSADGTRILEADKDRTASKPATPADVRTVYPDGTDLLRPVYDLYGQLWVVDRTRSGAQLSVVRAGAARTVRAPGVTGQDVVRFVVSRDGTRVVTQLRRGGTDRLVVSRVERDAKGRVRALLPAVPLPLTGVGTPRIRDVAWRTPGSVAVLAGPTAGTSQVLIVKVDGSSTPEDLTTDAELFRDQAVRLVTSPATGTPLYIRTQTGQIFSLAASGRWTGTSIEPGLVAPTFAG</sequence>
<evidence type="ECO:0000259" key="1">
    <source>
        <dbReference type="SMART" id="SM00909"/>
    </source>
</evidence>
<dbReference type="KEGG" id="nps:KRR39_14530"/>
<dbReference type="AlphaFoldDB" id="A0A975SVU1"/>
<feature type="domain" description="GerMN" evidence="1">
    <location>
        <begin position="140"/>
        <end position="231"/>
    </location>
</feature>
<dbReference type="RefSeq" id="WP_216937925.1">
    <property type="nucleotide sequence ID" value="NZ_CP077062.1"/>
</dbReference>
<dbReference type="Proteomes" id="UP000683575">
    <property type="component" value="Chromosome"/>
</dbReference>
<organism evidence="2 3">
    <name type="scientific">Nocardioides panacis</name>
    <dbReference type="NCBI Taxonomy" id="2849501"/>
    <lineage>
        <taxon>Bacteria</taxon>
        <taxon>Bacillati</taxon>
        <taxon>Actinomycetota</taxon>
        <taxon>Actinomycetes</taxon>
        <taxon>Propionibacteriales</taxon>
        <taxon>Nocardioidaceae</taxon>
        <taxon>Nocardioides</taxon>
    </lineage>
</organism>
<gene>
    <name evidence="2" type="ORF">KRR39_14530</name>
</gene>